<organism evidence="1 2">
    <name type="scientific">Staurois parvus</name>
    <dbReference type="NCBI Taxonomy" id="386267"/>
    <lineage>
        <taxon>Eukaryota</taxon>
        <taxon>Metazoa</taxon>
        <taxon>Chordata</taxon>
        <taxon>Craniata</taxon>
        <taxon>Vertebrata</taxon>
        <taxon>Euteleostomi</taxon>
        <taxon>Amphibia</taxon>
        <taxon>Batrachia</taxon>
        <taxon>Anura</taxon>
        <taxon>Neobatrachia</taxon>
        <taxon>Ranoidea</taxon>
        <taxon>Ranidae</taxon>
        <taxon>Staurois</taxon>
    </lineage>
</organism>
<proteinExistence type="predicted"/>
<evidence type="ECO:0000313" key="2">
    <source>
        <dbReference type="Proteomes" id="UP001162483"/>
    </source>
</evidence>
<comment type="caution">
    <text evidence="1">The sequence shown here is derived from an EMBL/GenBank/DDBJ whole genome shotgun (WGS) entry which is preliminary data.</text>
</comment>
<dbReference type="Proteomes" id="UP001162483">
    <property type="component" value="Unassembled WGS sequence"/>
</dbReference>
<evidence type="ECO:0000313" key="1">
    <source>
        <dbReference type="EMBL" id="CAI9589340.1"/>
    </source>
</evidence>
<sequence>HRHSRPRLSITGFQPVIPRRHPVITEYLQQGRDLCINKTDLSPVNSFTLLCMALHSGAIQGNTAHIVK</sequence>
<accession>A0ABN9EWY8</accession>
<keyword evidence="2" id="KW-1185">Reference proteome</keyword>
<name>A0ABN9EWY8_9NEOB</name>
<dbReference type="EMBL" id="CATNWA010016047">
    <property type="protein sequence ID" value="CAI9589340.1"/>
    <property type="molecule type" value="Genomic_DNA"/>
</dbReference>
<protein>
    <submittedName>
        <fullName evidence="1">Uncharacterized protein</fullName>
    </submittedName>
</protein>
<feature type="non-terminal residue" evidence="1">
    <location>
        <position position="1"/>
    </location>
</feature>
<gene>
    <name evidence="1" type="ORF">SPARVUS_LOCUS10875325</name>
</gene>
<reference evidence="1" key="1">
    <citation type="submission" date="2023-05" db="EMBL/GenBank/DDBJ databases">
        <authorList>
            <person name="Stuckert A."/>
        </authorList>
    </citation>
    <scope>NUCLEOTIDE SEQUENCE</scope>
</reference>